<protein>
    <submittedName>
        <fullName evidence="1">Uncharacterized protein</fullName>
    </submittedName>
</protein>
<reference evidence="1 2" key="1">
    <citation type="submission" date="2016-05" db="EMBL/GenBank/DDBJ databases">
        <title>Genome sequencing reveals origins of a unique bacterial endosymbiosis in the earliest lineages of terrestrial Fungi.</title>
        <authorList>
            <consortium name="DOE Joint Genome Institute"/>
            <person name="Uehling J."/>
            <person name="Gryganskyi A."/>
            <person name="Hameed K."/>
            <person name="Tschaplinski T."/>
            <person name="Misztal P."/>
            <person name="Wu S."/>
            <person name="Desiro A."/>
            <person name="Vande Pol N."/>
            <person name="Du Z.-Y."/>
            <person name="Zienkiewicz A."/>
            <person name="Zienkiewicz K."/>
            <person name="Morin E."/>
            <person name="Tisserant E."/>
            <person name="Splivallo R."/>
            <person name="Hainaut M."/>
            <person name="Henrissat B."/>
            <person name="Ohm R."/>
            <person name="Kuo A."/>
            <person name="Yan J."/>
            <person name="Lipzen A."/>
            <person name="Nolan M."/>
            <person name="Labutti K."/>
            <person name="Barry K."/>
            <person name="Goldstein A."/>
            <person name="Labbe J."/>
            <person name="Schadt C."/>
            <person name="Tuskan G."/>
            <person name="Grigoriev I."/>
            <person name="Martin F."/>
            <person name="Vilgalys R."/>
            <person name="Bonito G."/>
        </authorList>
    </citation>
    <scope>NUCLEOTIDE SEQUENCE [LARGE SCALE GENOMIC DNA]</scope>
    <source>
        <strain evidence="1 2">AG-77</strain>
    </source>
</reference>
<name>A0A197JNU2_9FUNG</name>
<sequence length="146" mass="16561">MNEQILAAHIHLVTSKIATLELAEVHYVHALHVPSNDPRGQYVFNATLAMQAERQRLFAVRTEIYDLSILHSNLMTSLRAIDAPLATRLGFPIYQSMQLRLNHLRREEFGYNTQQGAILEGNKHHADNNRSLIARITASFDPAEGY</sequence>
<accession>A0A197JNU2</accession>
<organism evidence="1 2">
    <name type="scientific">Linnemannia elongata AG-77</name>
    <dbReference type="NCBI Taxonomy" id="1314771"/>
    <lineage>
        <taxon>Eukaryota</taxon>
        <taxon>Fungi</taxon>
        <taxon>Fungi incertae sedis</taxon>
        <taxon>Mucoromycota</taxon>
        <taxon>Mortierellomycotina</taxon>
        <taxon>Mortierellomycetes</taxon>
        <taxon>Mortierellales</taxon>
        <taxon>Mortierellaceae</taxon>
        <taxon>Linnemannia</taxon>
    </lineage>
</organism>
<dbReference type="Proteomes" id="UP000078512">
    <property type="component" value="Unassembled WGS sequence"/>
</dbReference>
<evidence type="ECO:0000313" key="2">
    <source>
        <dbReference type="Proteomes" id="UP000078512"/>
    </source>
</evidence>
<dbReference type="AlphaFoldDB" id="A0A197JNU2"/>
<proteinExistence type="predicted"/>
<dbReference type="EMBL" id="KV442065">
    <property type="protein sequence ID" value="OAQ26633.1"/>
    <property type="molecule type" value="Genomic_DNA"/>
</dbReference>
<evidence type="ECO:0000313" key="1">
    <source>
        <dbReference type="EMBL" id="OAQ26633.1"/>
    </source>
</evidence>
<dbReference type="OrthoDB" id="2362648at2759"/>
<gene>
    <name evidence="1" type="ORF">K457DRAFT_899166</name>
</gene>
<keyword evidence="2" id="KW-1185">Reference proteome</keyword>